<proteinExistence type="predicted"/>
<gene>
    <name evidence="1" type="ORF">T4E_10259</name>
</gene>
<name>A0A0V0Y925_TRIPS</name>
<reference evidence="1 2" key="1">
    <citation type="submission" date="2015-01" db="EMBL/GenBank/DDBJ databases">
        <title>Evolution of Trichinella species and genotypes.</title>
        <authorList>
            <person name="Korhonen P.K."/>
            <person name="Edoardo P."/>
            <person name="Giuseppe L.R."/>
            <person name="Gasser R.B."/>
        </authorList>
    </citation>
    <scope>NUCLEOTIDE SEQUENCE [LARGE SCALE GENOMIC DNA]</scope>
    <source>
        <strain evidence="1">ISS141</strain>
    </source>
</reference>
<accession>A0A0V0Y925</accession>
<comment type="caution">
    <text evidence="1">The sequence shown here is derived from an EMBL/GenBank/DDBJ whole genome shotgun (WGS) entry which is preliminary data.</text>
</comment>
<evidence type="ECO:0000313" key="2">
    <source>
        <dbReference type="Proteomes" id="UP000054815"/>
    </source>
</evidence>
<dbReference type="AlphaFoldDB" id="A0A0V0Y925"/>
<evidence type="ECO:0000313" key="1">
    <source>
        <dbReference type="EMBL" id="KRX96679.1"/>
    </source>
</evidence>
<dbReference type="Proteomes" id="UP000054815">
    <property type="component" value="Unassembled WGS sequence"/>
</dbReference>
<sequence length="95" mass="10828">MTSHSRPADSSPLNTHTATSRWVYCHSSSTGFDSKTAVRIRSPCIHKDVFWFRFRTWRLRIHCTCRHSNVAALGFSSQQAFACLLKTSILVVGWN</sequence>
<organism evidence="1 2">
    <name type="scientific">Trichinella pseudospiralis</name>
    <name type="common">Parasitic roundworm</name>
    <dbReference type="NCBI Taxonomy" id="6337"/>
    <lineage>
        <taxon>Eukaryota</taxon>
        <taxon>Metazoa</taxon>
        <taxon>Ecdysozoa</taxon>
        <taxon>Nematoda</taxon>
        <taxon>Enoplea</taxon>
        <taxon>Dorylaimia</taxon>
        <taxon>Trichinellida</taxon>
        <taxon>Trichinellidae</taxon>
        <taxon>Trichinella</taxon>
    </lineage>
</organism>
<protein>
    <submittedName>
        <fullName evidence="1">Uncharacterized protein</fullName>
    </submittedName>
</protein>
<dbReference type="EMBL" id="JYDU01000041">
    <property type="protein sequence ID" value="KRX96679.1"/>
    <property type="molecule type" value="Genomic_DNA"/>
</dbReference>